<organism evidence="3 4">
    <name type="scientific">Cryptotermes secundus</name>
    <dbReference type="NCBI Taxonomy" id="105785"/>
    <lineage>
        <taxon>Eukaryota</taxon>
        <taxon>Metazoa</taxon>
        <taxon>Ecdysozoa</taxon>
        <taxon>Arthropoda</taxon>
        <taxon>Hexapoda</taxon>
        <taxon>Insecta</taxon>
        <taxon>Pterygota</taxon>
        <taxon>Neoptera</taxon>
        <taxon>Polyneoptera</taxon>
        <taxon>Dictyoptera</taxon>
        <taxon>Blattodea</taxon>
        <taxon>Blattoidea</taxon>
        <taxon>Termitoidae</taxon>
        <taxon>Kalotermitidae</taxon>
        <taxon>Cryptotermitinae</taxon>
        <taxon>Cryptotermes</taxon>
    </lineage>
</organism>
<keyword evidence="2" id="KW-0472">Membrane</keyword>
<dbReference type="InterPro" id="IPR009724">
    <property type="entry name" value="TMEM70"/>
</dbReference>
<accession>A0A2J7QHU9</accession>
<dbReference type="OrthoDB" id="156886at2759"/>
<feature type="non-terminal residue" evidence="3">
    <location>
        <position position="150"/>
    </location>
</feature>
<comment type="caution">
    <text evidence="3">The sequence shown here is derived from an EMBL/GenBank/DDBJ whole genome shotgun (WGS) entry which is preliminary data.</text>
</comment>
<reference evidence="3 4" key="1">
    <citation type="submission" date="2017-12" db="EMBL/GenBank/DDBJ databases">
        <title>Hemimetabolous genomes reveal molecular basis of termite eusociality.</title>
        <authorList>
            <person name="Harrison M.C."/>
            <person name="Jongepier E."/>
            <person name="Robertson H.M."/>
            <person name="Arning N."/>
            <person name="Bitard-Feildel T."/>
            <person name="Chao H."/>
            <person name="Childers C.P."/>
            <person name="Dinh H."/>
            <person name="Doddapaneni H."/>
            <person name="Dugan S."/>
            <person name="Gowin J."/>
            <person name="Greiner C."/>
            <person name="Han Y."/>
            <person name="Hu H."/>
            <person name="Hughes D.S.T."/>
            <person name="Huylmans A.-K."/>
            <person name="Kemena C."/>
            <person name="Kremer L.P.M."/>
            <person name="Lee S.L."/>
            <person name="Lopez-Ezquerra A."/>
            <person name="Mallet L."/>
            <person name="Monroy-Kuhn J.M."/>
            <person name="Moser A."/>
            <person name="Murali S.C."/>
            <person name="Muzny D.M."/>
            <person name="Otani S."/>
            <person name="Piulachs M.-D."/>
            <person name="Poelchau M."/>
            <person name="Qu J."/>
            <person name="Schaub F."/>
            <person name="Wada-Katsumata A."/>
            <person name="Worley K.C."/>
            <person name="Xie Q."/>
            <person name="Ylla G."/>
            <person name="Poulsen M."/>
            <person name="Gibbs R.A."/>
            <person name="Schal C."/>
            <person name="Richards S."/>
            <person name="Belles X."/>
            <person name="Korb J."/>
            <person name="Bornberg-Bauer E."/>
        </authorList>
    </citation>
    <scope>NUCLEOTIDE SEQUENCE [LARGE SCALE GENOMIC DNA]</scope>
    <source>
        <tissue evidence="3">Whole body</tissue>
    </source>
</reference>
<evidence type="ECO:0000256" key="1">
    <source>
        <dbReference type="ARBA" id="ARBA00005280"/>
    </source>
</evidence>
<dbReference type="Proteomes" id="UP000235965">
    <property type="component" value="Unassembled WGS sequence"/>
</dbReference>
<comment type="similarity">
    <text evidence="1">Belongs to the TMEM70 family.</text>
</comment>
<gene>
    <name evidence="3" type="ORF">B7P43_G07541</name>
</gene>
<dbReference type="GO" id="GO:0031966">
    <property type="term" value="C:mitochondrial membrane"/>
    <property type="evidence" value="ECO:0007669"/>
    <property type="project" value="TreeGrafter"/>
</dbReference>
<dbReference type="GO" id="GO:0033615">
    <property type="term" value="P:mitochondrial proton-transporting ATP synthase complex assembly"/>
    <property type="evidence" value="ECO:0007669"/>
    <property type="project" value="TreeGrafter"/>
</dbReference>
<keyword evidence="2" id="KW-1133">Transmembrane helix</keyword>
<keyword evidence="4" id="KW-1185">Reference proteome</keyword>
<dbReference type="EMBL" id="NEVH01013964">
    <property type="protein sequence ID" value="PNF28152.1"/>
    <property type="molecule type" value="Genomic_DNA"/>
</dbReference>
<feature type="transmembrane region" description="Helical" evidence="2">
    <location>
        <begin position="39"/>
        <end position="62"/>
    </location>
</feature>
<evidence type="ECO:0000256" key="2">
    <source>
        <dbReference type="SAM" id="Phobius"/>
    </source>
</evidence>
<evidence type="ECO:0000313" key="3">
    <source>
        <dbReference type="EMBL" id="PNF28152.1"/>
    </source>
</evidence>
<name>A0A2J7QHU9_9NEOP</name>
<feature type="non-terminal residue" evidence="3">
    <location>
        <position position="1"/>
    </location>
</feature>
<dbReference type="InParanoid" id="A0A2J7QHU9"/>
<evidence type="ECO:0000313" key="4">
    <source>
        <dbReference type="Proteomes" id="UP000235965"/>
    </source>
</evidence>
<dbReference type="PANTHER" id="PTHR13281:SF0">
    <property type="entry name" value="TRANSMEMBRANE PROTEIN 70, MITOCHONDRIAL"/>
    <property type="match status" value="1"/>
</dbReference>
<sequence>QVYYGNLTPQIRAVKIFSLVSSVAGLASQPILVHQIPNFGTPVVVALFGFVGFFTFVTPFLLHMITKKYVTHIYFNSDTEMYSAVRLNFFLREKTITFMPDEVIVPDVPGLFTSFQVKGSPLFVDPRLFVDPGHYTRIMGYDKPIDFKVN</sequence>
<dbReference type="InterPro" id="IPR045325">
    <property type="entry name" value="TMEM70/TMEM186/TMEM223"/>
</dbReference>
<proteinExistence type="inferred from homology"/>
<dbReference type="PANTHER" id="PTHR13281">
    <property type="entry name" value="TRANSMEMBRANE PROTEIN 70, MITOCHONDRIAL"/>
    <property type="match status" value="1"/>
</dbReference>
<protein>
    <submittedName>
        <fullName evidence="3">Transmembrane protein 70, mitochondrial</fullName>
    </submittedName>
</protein>
<keyword evidence="2 3" id="KW-0812">Transmembrane</keyword>
<feature type="transmembrane region" description="Helical" evidence="2">
    <location>
        <begin position="12"/>
        <end position="33"/>
    </location>
</feature>
<dbReference type="Pfam" id="PF06979">
    <property type="entry name" value="TMEM70"/>
    <property type="match status" value="1"/>
</dbReference>
<dbReference type="STRING" id="105785.A0A2J7QHU9"/>
<dbReference type="AlphaFoldDB" id="A0A2J7QHU9"/>
<dbReference type="FunCoup" id="A0A2J7QHU9">
    <property type="interactions" value="950"/>
</dbReference>